<feature type="transmembrane region" description="Helical" evidence="2">
    <location>
        <begin position="128"/>
        <end position="146"/>
    </location>
</feature>
<keyword evidence="2" id="KW-1133">Transmembrane helix</keyword>
<evidence type="ECO:0000256" key="1">
    <source>
        <dbReference type="SAM" id="MobiDB-lite"/>
    </source>
</evidence>
<feature type="region of interest" description="Disordered" evidence="1">
    <location>
        <begin position="74"/>
        <end position="93"/>
    </location>
</feature>
<keyword evidence="2" id="KW-0472">Membrane</keyword>
<keyword evidence="2" id="KW-0812">Transmembrane</keyword>
<sequence>MHQALWRMSGGCVDATVGPWRSLAAMCTLSVALAAVDLVVTHAIKDDSDAAALLQTVPGRPAQATPAAQAAAAKNLAAGTAGPGQDARQAPAAWPQRWPAALLELRGAVLARARQAAIFSSQQLQVCVPIGAIGICILLCCCMRAGSRRRQRRNEQYLEDSVMPPPRTPGPRDSLPRTAGPRASLPRTAPASRTNICC</sequence>
<organism evidence="3">
    <name type="scientific">Alexandrium monilatum</name>
    <dbReference type="NCBI Taxonomy" id="311494"/>
    <lineage>
        <taxon>Eukaryota</taxon>
        <taxon>Sar</taxon>
        <taxon>Alveolata</taxon>
        <taxon>Dinophyceae</taxon>
        <taxon>Gonyaulacales</taxon>
        <taxon>Pyrocystaceae</taxon>
        <taxon>Alexandrium</taxon>
    </lineage>
</organism>
<reference evidence="3" key="1">
    <citation type="submission" date="2021-01" db="EMBL/GenBank/DDBJ databases">
        <authorList>
            <person name="Corre E."/>
            <person name="Pelletier E."/>
            <person name="Niang G."/>
            <person name="Scheremetjew M."/>
            <person name="Finn R."/>
            <person name="Kale V."/>
            <person name="Holt S."/>
            <person name="Cochrane G."/>
            <person name="Meng A."/>
            <person name="Brown T."/>
            <person name="Cohen L."/>
        </authorList>
    </citation>
    <scope>NUCLEOTIDE SEQUENCE</scope>
    <source>
        <strain evidence="3">CCMP3105</strain>
    </source>
</reference>
<gene>
    <name evidence="3" type="ORF">AMON00008_LOCUS19936</name>
</gene>
<evidence type="ECO:0000313" key="3">
    <source>
        <dbReference type="EMBL" id="CAE4582655.1"/>
    </source>
</evidence>
<evidence type="ECO:0000256" key="2">
    <source>
        <dbReference type="SAM" id="Phobius"/>
    </source>
</evidence>
<proteinExistence type="predicted"/>
<feature type="region of interest" description="Disordered" evidence="1">
    <location>
        <begin position="152"/>
        <end position="198"/>
    </location>
</feature>
<dbReference type="AlphaFoldDB" id="A0A7S4QG53"/>
<dbReference type="EMBL" id="HBNR01029263">
    <property type="protein sequence ID" value="CAE4582655.1"/>
    <property type="molecule type" value="Transcribed_RNA"/>
</dbReference>
<protein>
    <submittedName>
        <fullName evidence="3">Uncharacterized protein</fullName>
    </submittedName>
</protein>
<accession>A0A7S4QG53</accession>
<name>A0A7S4QG53_9DINO</name>